<comment type="caution">
    <text evidence="4">The sequence shown here is derived from an EMBL/GenBank/DDBJ whole genome shotgun (WGS) entry which is preliminary data.</text>
</comment>
<proteinExistence type="predicted"/>
<feature type="transmembrane region" description="Helical" evidence="2">
    <location>
        <begin position="81"/>
        <end position="99"/>
    </location>
</feature>
<sequence length="377" mass="39547">MITGEERGGRRVLVWLVRTVGIVWLLGVLVVALGTYAPRLPVIGFLGSFVTGQYPLHAALAALLGVGLGVGTWLLGGRDGVVTAAVALAGTVALTAVLASQTSGSSVDWWAALTVVGQPDGHPDRTEQYALDELGRPLHLDLYRPAGPGPHPVVVWVHGGSWVRGERDDRTALNRWLADRGYAVVAVEYRLPPPAPVGEGQRRDVAAAAAWAAAHAAEEDLDPGRIVLAGQSAGATLALSTTSAILAGDLPAPRPRAVVAYYPVTDLRAVDRSLQDAVLGGPAAQQRLETAAASPADLIRPDLPPTLLVLGSADHFVFPERVHAYDRDLRAAGVPGRLVEVPHADHVFDHPFGSPGAQVTRPQVAAFLAEHVAARTP</sequence>
<feature type="transmembrane region" description="Helical" evidence="2">
    <location>
        <begin position="12"/>
        <end position="34"/>
    </location>
</feature>
<dbReference type="InterPro" id="IPR050300">
    <property type="entry name" value="GDXG_lipolytic_enzyme"/>
</dbReference>
<evidence type="ECO:0000259" key="3">
    <source>
        <dbReference type="Pfam" id="PF20434"/>
    </source>
</evidence>
<dbReference type="SUPFAM" id="SSF53474">
    <property type="entry name" value="alpha/beta-Hydrolases"/>
    <property type="match status" value="1"/>
</dbReference>
<evidence type="ECO:0000256" key="1">
    <source>
        <dbReference type="ARBA" id="ARBA00022801"/>
    </source>
</evidence>
<accession>A0ABU8M045</accession>
<gene>
    <name evidence="4" type="ORF">WCD58_02320</name>
</gene>
<dbReference type="PANTHER" id="PTHR48081">
    <property type="entry name" value="AB HYDROLASE SUPERFAMILY PROTEIN C4A8.06C"/>
    <property type="match status" value="1"/>
</dbReference>
<dbReference type="GO" id="GO:0016787">
    <property type="term" value="F:hydrolase activity"/>
    <property type="evidence" value="ECO:0007669"/>
    <property type="project" value="UniProtKB-KW"/>
</dbReference>
<dbReference type="EMBL" id="JBBEGM010000001">
    <property type="protein sequence ID" value="MEJ2859972.1"/>
    <property type="molecule type" value="Genomic_DNA"/>
</dbReference>
<organism evidence="4 5">
    <name type="scientific">Actinomycetospora flava</name>
    <dbReference type="NCBI Taxonomy" id="3129232"/>
    <lineage>
        <taxon>Bacteria</taxon>
        <taxon>Bacillati</taxon>
        <taxon>Actinomycetota</taxon>
        <taxon>Actinomycetes</taxon>
        <taxon>Pseudonocardiales</taxon>
        <taxon>Pseudonocardiaceae</taxon>
        <taxon>Actinomycetospora</taxon>
    </lineage>
</organism>
<evidence type="ECO:0000256" key="2">
    <source>
        <dbReference type="SAM" id="Phobius"/>
    </source>
</evidence>
<dbReference type="Proteomes" id="UP001369736">
    <property type="component" value="Unassembled WGS sequence"/>
</dbReference>
<reference evidence="4 5" key="1">
    <citation type="submission" date="2024-03" db="EMBL/GenBank/DDBJ databases">
        <title>Actinomycetospora sp. OC33-EN07, a novel actinomycete isolated from wild orchid (Aerides multiflora).</title>
        <authorList>
            <person name="Suriyachadkun C."/>
        </authorList>
    </citation>
    <scope>NUCLEOTIDE SEQUENCE [LARGE SCALE GENOMIC DNA]</scope>
    <source>
        <strain evidence="4 5">OC33-EN07</strain>
    </source>
</reference>
<name>A0ABU8M045_9PSEU</name>
<dbReference type="RefSeq" id="WP_337699052.1">
    <property type="nucleotide sequence ID" value="NZ_JBBEGM010000001.1"/>
</dbReference>
<dbReference type="InterPro" id="IPR049492">
    <property type="entry name" value="BD-FAE-like_dom"/>
</dbReference>
<dbReference type="Gene3D" id="3.40.50.1820">
    <property type="entry name" value="alpha/beta hydrolase"/>
    <property type="match status" value="1"/>
</dbReference>
<keyword evidence="1 4" id="KW-0378">Hydrolase</keyword>
<evidence type="ECO:0000313" key="4">
    <source>
        <dbReference type="EMBL" id="MEJ2859972.1"/>
    </source>
</evidence>
<feature type="domain" description="BD-FAE-like" evidence="3">
    <location>
        <begin position="140"/>
        <end position="321"/>
    </location>
</feature>
<dbReference type="Pfam" id="PF20434">
    <property type="entry name" value="BD-FAE"/>
    <property type="match status" value="1"/>
</dbReference>
<keyword evidence="2" id="KW-0812">Transmembrane</keyword>
<dbReference type="InterPro" id="IPR029058">
    <property type="entry name" value="AB_hydrolase_fold"/>
</dbReference>
<keyword evidence="2" id="KW-1133">Transmembrane helix</keyword>
<protein>
    <submittedName>
        <fullName evidence="4">Alpha/beta hydrolase</fullName>
    </submittedName>
</protein>
<evidence type="ECO:0000313" key="5">
    <source>
        <dbReference type="Proteomes" id="UP001369736"/>
    </source>
</evidence>
<feature type="transmembrane region" description="Helical" evidence="2">
    <location>
        <begin position="54"/>
        <end position="74"/>
    </location>
</feature>
<keyword evidence="5" id="KW-1185">Reference proteome</keyword>
<keyword evidence="2" id="KW-0472">Membrane</keyword>